<organism evidence="2">
    <name type="scientific">Laccaria bicolor (strain S238N-H82 / ATCC MYA-4686)</name>
    <name type="common">Bicoloured deceiver</name>
    <name type="synonym">Laccaria laccata var. bicolor</name>
    <dbReference type="NCBI Taxonomy" id="486041"/>
    <lineage>
        <taxon>Eukaryota</taxon>
        <taxon>Fungi</taxon>
        <taxon>Dikarya</taxon>
        <taxon>Basidiomycota</taxon>
        <taxon>Agaricomycotina</taxon>
        <taxon>Agaricomycetes</taxon>
        <taxon>Agaricomycetidae</taxon>
        <taxon>Agaricales</taxon>
        <taxon>Agaricineae</taxon>
        <taxon>Hydnangiaceae</taxon>
        <taxon>Laccaria</taxon>
    </lineage>
</organism>
<evidence type="ECO:0000313" key="1">
    <source>
        <dbReference type="EMBL" id="EDR04033.1"/>
    </source>
</evidence>
<keyword evidence="2" id="KW-1185">Reference proteome</keyword>
<dbReference type="AlphaFoldDB" id="B0DMU8"/>
<sequence>MIRSDKCLGSILDTDEPPCKECWSFVFSNQFQEFIARAEEAKEHTPWELLTSQQMCSLLKKMANTINTLRTQNCCNAIYHLLGEHPADGIFNPGSTLLPKIPGTMMVDMFISLKEENFMKIAEAATLKNRQTYTLPGSDDIEVLKEDLKRERAPTVSVVGPTGKKRRHVTRCDWSVLMCWLVDGNLINVELGRIGVLYEKREIVAKILTGVLKFALGNLERPYHTREQLPNSSAI</sequence>
<dbReference type="HOGENOM" id="CLU_1180401_0_0_1"/>
<dbReference type="RefSeq" id="XP_001885288.1">
    <property type="nucleotide sequence ID" value="XM_001885253.1"/>
</dbReference>
<dbReference type="Proteomes" id="UP000001194">
    <property type="component" value="Unassembled WGS sequence"/>
</dbReference>
<gene>
    <name evidence="1" type="ORF">LACBIDRAFT_330971</name>
</gene>
<dbReference type="InParanoid" id="B0DMU8"/>
<protein>
    <submittedName>
        <fullName evidence="1">Predicted protein</fullName>
    </submittedName>
</protein>
<dbReference type="EMBL" id="DS547120">
    <property type="protein sequence ID" value="EDR04033.1"/>
    <property type="molecule type" value="Genomic_DNA"/>
</dbReference>
<reference evidence="1 2" key="1">
    <citation type="journal article" date="2008" name="Nature">
        <title>The genome of Laccaria bicolor provides insights into mycorrhizal symbiosis.</title>
        <authorList>
            <person name="Martin F."/>
            <person name="Aerts A."/>
            <person name="Ahren D."/>
            <person name="Brun A."/>
            <person name="Danchin E.G.J."/>
            <person name="Duchaussoy F."/>
            <person name="Gibon J."/>
            <person name="Kohler A."/>
            <person name="Lindquist E."/>
            <person name="Pereda V."/>
            <person name="Salamov A."/>
            <person name="Shapiro H.J."/>
            <person name="Wuyts J."/>
            <person name="Blaudez D."/>
            <person name="Buee M."/>
            <person name="Brokstein P."/>
            <person name="Canbaeck B."/>
            <person name="Cohen D."/>
            <person name="Courty P.E."/>
            <person name="Coutinho P.M."/>
            <person name="Delaruelle C."/>
            <person name="Detter J.C."/>
            <person name="Deveau A."/>
            <person name="DiFazio S."/>
            <person name="Duplessis S."/>
            <person name="Fraissinet-Tachet L."/>
            <person name="Lucic E."/>
            <person name="Frey-Klett P."/>
            <person name="Fourrey C."/>
            <person name="Feussner I."/>
            <person name="Gay G."/>
            <person name="Grimwood J."/>
            <person name="Hoegger P.J."/>
            <person name="Jain P."/>
            <person name="Kilaru S."/>
            <person name="Labbe J."/>
            <person name="Lin Y.C."/>
            <person name="Legue V."/>
            <person name="Le Tacon F."/>
            <person name="Marmeisse R."/>
            <person name="Melayah D."/>
            <person name="Montanini B."/>
            <person name="Muratet M."/>
            <person name="Nehls U."/>
            <person name="Niculita-Hirzel H."/>
            <person name="Oudot-Le Secq M.P."/>
            <person name="Peter M."/>
            <person name="Quesneville H."/>
            <person name="Rajashekar B."/>
            <person name="Reich M."/>
            <person name="Rouhier N."/>
            <person name="Schmutz J."/>
            <person name="Yin T."/>
            <person name="Chalot M."/>
            <person name="Henrissat B."/>
            <person name="Kuees U."/>
            <person name="Lucas S."/>
            <person name="Van de Peer Y."/>
            <person name="Podila G.K."/>
            <person name="Polle A."/>
            <person name="Pukkila P.J."/>
            <person name="Richardson P.M."/>
            <person name="Rouze P."/>
            <person name="Sanders I.R."/>
            <person name="Stajich J.E."/>
            <person name="Tunlid A."/>
            <person name="Tuskan G."/>
            <person name="Grigoriev I.V."/>
        </authorList>
    </citation>
    <scope>NUCLEOTIDE SEQUENCE [LARGE SCALE GENOMIC DNA]</scope>
    <source>
        <strain evidence="2">S238N-H82 / ATCC MYA-4686</strain>
    </source>
</reference>
<dbReference type="KEGG" id="lbc:LACBIDRAFT_330971"/>
<evidence type="ECO:0000313" key="2">
    <source>
        <dbReference type="Proteomes" id="UP000001194"/>
    </source>
</evidence>
<accession>B0DMU8</accession>
<dbReference type="OrthoDB" id="2659442at2759"/>
<name>B0DMU8_LACBS</name>
<proteinExistence type="predicted"/>
<dbReference type="GeneID" id="6081023"/>